<evidence type="ECO:0000313" key="9">
    <source>
        <dbReference type="Proteomes" id="UP000256709"/>
    </source>
</evidence>
<dbReference type="PANTHER" id="PTHR43214">
    <property type="entry name" value="TWO-COMPONENT RESPONSE REGULATOR"/>
    <property type="match status" value="1"/>
</dbReference>
<sequence length="242" mass="25653">MTDIRILLVDDQALLRMGFRMVLEAEPGFVVVGEASDGVSGVHQAAALRPDVILMDVRMPGMNGIEATRAIVREVPESRVLILTTFDLDEYAFEALRAGASGFLLKDARPAELVAAIGAVASGDAAVSPRVTRQLLELFGSDLPVAGREIGDPLPSGGSGHPAARRGPPHATRLAALTDREHEVLVAIAEGLTNTEIASRLVVSESTVKSHVGRVLTKLQARDRVQAVILAYEAGLVSPTER</sequence>
<evidence type="ECO:0000313" key="8">
    <source>
        <dbReference type="EMBL" id="RFA16176.1"/>
    </source>
</evidence>
<dbReference type="InterPro" id="IPR039420">
    <property type="entry name" value="WalR-like"/>
</dbReference>
<dbReference type="GO" id="GO:0000160">
    <property type="term" value="P:phosphorelay signal transduction system"/>
    <property type="evidence" value="ECO:0007669"/>
    <property type="project" value="InterPro"/>
</dbReference>
<dbReference type="SUPFAM" id="SSF46894">
    <property type="entry name" value="C-terminal effector domain of the bipartite response regulators"/>
    <property type="match status" value="1"/>
</dbReference>
<evidence type="ECO:0000256" key="4">
    <source>
        <dbReference type="ARBA" id="ARBA00023163"/>
    </source>
</evidence>
<proteinExistence type="predicted"/>
<dbReference type="PROSITE" id="PS50110">
    <property type="entry name" value="RESPONSE_REGULATORY"/>
    <property type="match status" value="1"/>
</dbReference>
<evidence type="ECO:0000259" key="6">
    <source>
        <dbReference type="PROSITE" id="PS50043"/>
    </source>
</evidence>
<dbReference type="AlphaFoldDB" id="A0A3E0W1Z5"/>
<name>A0A3E0W1Z5_9MICO</name>
<dbReference type="GO" id="GO:0006355">
    <property type="term" value="P:regulation of DNA-templated transcription"/>
    <property type="evidence" value="ECO:0007669"/>
    <property type="project" value="InterPro"/>
</dbReference>
<dbReference type="Pfam" id="PF00196">
    <property type="entry name" value="GerE"/>
    <property type="match status" value="1"/>
</dbReference>
<keyword evidence="3 8" id="KW-0238">DNA-binding</keyword>
<evidence type="ECO:0000256" key="3">
    <source>
        <dbReference type="ARBA" id="ARBA00023125"/>
    </source>
</evidence>
<keyword evidence="4" id="KW-0804">Transcription</keyword>
<dbReference type="OrthoDB" id="9808843at2"/>
<dbReference type="InterPro" id="IPR058245">
    <property type="entry name" value="NreC/VraR/RcsB-like_REC"/>
</dbReference>
<feature type="domain" description="HTH luxR-type" evidence="6">
    <location>
        <begin position="170"/>
        <end position="235"/>
    </location>
</feature>
<feature type="modified residue" description="4-aspartylphosphate" evidence="5">
    <location>
        <position position="56"/>
    </location>
</feature>
<dbReference type="PROSITE" id="PS00622">
    <property type="entry name" value="HTH_LUXR_1"/>
    <property type="match status" value="1"/>
</dbReference>
<dbReference type="Gene3D" id="3.40.50.2300">
    <property type="match status" value="1"/>
</dbReference>
<feature type="domain" description="Response regulatory" evidence="7">
    <location>
        <begin position="5"/>
        <end position="121"/>
    </location>
</feature>
<dbReference type="RefSeq" id="WP_116281576.1">
    <property type="nucleotide sequence ID" value="NZ_NBXA01000003.1"/>
</dbReference>
<gene>
    <name evidence="8" type="ORF">B7R21_01960</name>
</gene>
<dbReference type="PROSITE" id="PS50043">
    <property type="entry name" value="HTH_LUXR_2"/>
    <property type="match status" value="1"/>
</dbReference>
<evidence type="ECO:0000256" key="5">
    <source>
        <dbReference type="PROSITE-ProRule" id="PRU00169"/>
    </source>
</evidence>
<dbReference type="SUPFAM" id="SSF52172">
    <property type="entry name" value="CheY-like"/>
    <property type="match status" value="1"/>
</dbReference>
<dbReference type="CDD" id="cd17535">
    <property type="entry name" value="REC_NarL-like"/>
    <property type="match status" value="1"/>
</dbReference>
<keyword evidence="2" id="KW-0805">Transcription regulation</keyword>
<dbReference type="InterPro" id="IPR000792">
    <property type="entry name" value="Tscrpt_reg_LuxR_C"/>
</dbReference>
<dbReference type="GO" id="GO:0003677">
    <property type="term" value="F:DNA binding"/>
    <property type="evidence" value="ECO:0007669"/>
    <property type="project" value="UniProtKB-KW"/>
</dbReference>
<dbReference type="CDD" id="cd06170">
    <property type="entry name" value="LuxR_C_like"/>
    <property type="match status" value="1"/>
</dbReference>
<evidence type="ECO:0000256" key="1">
    <source>
        <dbReference type="ARBA" id="ARBA00022553"/>
    </source>
</evidence>
<dbReference type="InterPro" id="IPR011006">
    <property type="entry name" value="CheY-like_superfamily"/>
</dbReference>
<evidence type="ECO:0000259" key="7">
    <source>
        <dbReference type="PROSITE" id="PS50110"/>
    </source>
</evidence>
<dbReference type="InterPro" id="IPR016032">
    <property type="entry name" value="Sig_transdc_resp-reg_C-effctor"/>
</dbReference>
<dbReference type="PRINTS" id="PR00038">
    <property type="entry name" value="HTHLUXR"/>
</dbReference>
<dbReference type="EMBL" id="NBXA01000003">
    <property type="protein sequence ID" value="RFA16176.1"/>
    <property type="molecule type" value="Genomic_DNA"/>
</dbReference>
<dbReference type="SMART" id="SM00421">
    <property type="entry name" value="HTH_LUXR"/>
    <property type="match status" value="1"/>
</dbReference>
<dbReference type="Proteomes" id="UP000256709">
    <property type="component" value="Unassembled WGS sequence"/>
</dbReference>
<comment type="caution">
    <text evidence="8">The sequence shown here is derived from an EMBL/GenBank/DDBJ whole genome shotgun (WGS) entry which is preliminary data.</text>
</comment>
<organism evidence="8 9">
    <name type="scientific">Subtercola boreus</name>
    <dbReference type="NCBI Taxonomy" id="120213"/>
    <lineage>
        <taxon>Bacteria</taxon>
        <taxon>Bacillati</taxon>
        <taxon>Actinomycetota</taxon>
        <taxon>Actinomycetes</taxon>
        <taxon>Micrococcales</taxon>
        <taxon>Microbacteriaceae</taxon>
        <taxon>Subtercola</taxon>
    </lineage>
</organism>
<dbReference type="PANTHER" id="PTHR43214:SF24">
    <property type="entry name" value="TRANSCRIPTIONAL REGULATORY PROTEIN NARL-RELATED"/>
    <property type="match status" value="1"/>
</dbReference>
<protein>
    <submittedName>
        <fullName evidence="8">DNA-binding response regulator</fullName>
    </submittedName>
</protein>
<keyword evidence="1 5" id="KW-0597">Phosphoprotein</keyword>
<evidence type="ECO:0000256" key="2">
    <source>
        <dbReference type="ARBA" id="ARBA00023015"/>
    </source>
</evidence>
<dbReference type="Pfam" id="PF00072">
    <property type="entry name" value="Response_reg"/>
    <property type="match status" value="1"/>
</dbReference>
<dbReference type="SMART" id="SM00448">
    <property type="entry name" value="REC"/>
    <property type="match status" value="1"/>
</dbReference>
<accession>A0A3E0W1Z5</accession>
<dbReference type="InterPro" id="IPR001789">
    <property type="entry name" value="Sig_transdc_resp-reg_receiver"/>
</dbReference>
<reference evidence="8 9" key="1">
    <citation type="submission" date="2017-04" db="EMBL/GenBank/DDBJ databases">
        <title>Comparative genome analysis of Subtercola boreus.</title>
        <authorList>
            <person name="Cho Y.-J."/>
            <person name="Cho A."/>
            <person name="Kim O.-S."/>
            <person name="Lee J.-I."/>
        </authorList>
    </citation>
    <scope>NUCLEOTIDE SEQUENCE [LARGE SCALE GENOMIC DNA]</scope>
    <source>
        <strain evidence="8 9">P27444</strain>
    </source>
</reference>